<dbReference type="Proteomes" id="UP001470230">
    <property type="component" value="Unassembled WGS sequence"/>
</dbReference>
<dbReference type="PROSITE" id="PS50011">
    <property type="entry name" value="PROTEIN_KINASE_DOM"/>
    <property type="match status" value="1"/>
</dbReference>
<protein>
    <submittedName>
        <fullName evidence="4">Serine/threonine-protein kinase ulk3</fullName>
    </submittedName>
</protein>
<keyword evidence="4" id="KW-0418">Kinase</keyword>
<organism evidence="4 5">
    <name type="scientific">Tritrichomonas musculus</name>
    <dbReference type="NCBI Taxonomy" id="1915356"/>
    <lineage>
        <taxon>Eukaryota</taxon>
        <taxon>Metamonada</taxon>
        <taxon>Parabasalia</taxon>
        <taxon>Tritrichomonadida</taxon>
        <taxon>Tritrichomonadidae</taxon>
        <taxon>Tritrichomonas</taxon>
    </lineage>
</organism>
<evidence type="ECO:0000313" key="4">
    <source>
        <dbReference type="EMBL" id="KAK8842917.1"/>
    </source>
</evidence>
<keyword evidence="1" id="KW-0547">Nucleotide-binding</keyword>
<comment type="caution">
    <text evidence="4">The sequence shown here is derived from an EMBL/GenBank/DDBJ whole genome shotgun (WGS) entry which is preliminary data.</text>
</comment>
<dbReference type="EMBL" id="JAPFFF010000037">
    <property type="protein sequence ID" value="KAK8842917.1"/>
    <property type="molecule type" value="Genomic_DNA"/>
</dbReference>
<name>A0ABR2H9N8_9EUKA</name>
<evidence type="ECO:0000256" key="2">
    <source>
        <dbReference type="ARBA" id="ARBA00022840"/>
    </source>
</evidence>
<evidence type="ECO:0000313" key="5">
    <source>
        <dbReference type="Proteomes" id="UP001470230"/>
    </source>
</evidence>
<dbReference type="Gene3D" id="1.10.510.10">
    <property type="entry name" value="Transferase(Phosphotransferase) domain 1"/>
    <property type="match status" value="1"/>
</dbReference>
<accession>A0ABR2H9N8</accession>
<dbReference type="Pfam" id="PF00069">
    <property type="entry name" value="Pkinase"/>
    <property type="match status" value="1"/>
</dbReference>
<dbReference type="InterPro" id="IPR011009">
    <property type="entry name" value="Kinase-like_dom_sf"/>
</dbReference>
<dbReference type="PANTHER" id="PTHR27001:SF931">
    <property type="entry name" value="OS11G0664100 PROTEIN"/>
    <property type="match status" value="1"/>
</dbReference>
<dbReference type="SUPFAM" id="SSF56112">
    <property type="entry name" value="Protein kinase-like (PK-like)"/>
    <property type="match status" value="1"/>
</dbReference>
<feature type="domain" description="Protein kinase" evidence="3">
    <location>
        <begin position="1"/>
        <end position="101"/>
    </location>
</feature>
<evidence type="ECO:0000256" key="1">
    <source>
        <dbReference type="ARBA" id="ARBA00022741"/>
    </source>
</evidence>
<dbReference type="InterPro" id="IPR000719">
    <property type="entry name" value="Prot_kinase_dom"/>
</dbReference>
<keyword evidence="5" id="KW-1185">Reference proteome</keyword>
<dbReference type="GO" id="GO:0016301">
    <property type="term" value="F:kinase activity"/>
    <property type="evidence" value="ECO:0007669"/>
    <property type="project" value="UniProtKB-KW"/>
</dbReference>
<dbReference type="PANTHER" id="PTHR27001">
    <property type="entry name" value="OS01G0253100 PROTEIN"/>
    <property type="match status" value="1"/>
</dbReference>
<proteinExistence type="predicted"/>
<sequence length="101" mass="11823">MEKLHHPTINNMIGFSYNNFFGDDYLTLILEYASNGNLKEFLELKEIDDTIRQIIITGISRSILFQHENNLSHNDINSHKILIDDKIHPHLSITTFIEQKE</sequence>
<evidence type="ECO:0000259" key="3">
    <source>
        <dbReference type="PROSITE" id="PS50011"/>
    </source>
</evidence>
<keyword evidence="4" id="KW-0808">Transferase</keyword>
<gene>
    <name evidence="4" type="ORF">M9Y10_025783</name>
</gene>
<keyword evidence="2" id="KW-0067">ATP-binding</keyword>
<reference evidence="4 5" key="1">
    <citation type="submission" date="2024-04" db="EMBL/GenBank/DDBJ databases">
        <title>Tritrichomonas musculus Genome.</title>
        <authorList>
            <person name="Alves-Ferreira E."/>
            <person name="Grigg M."/>
            <person name="Lorenzi H."/>
            <person name="Galac M."/>
        </authorList>
    </citation>
    <scope>NUCLEOTIDE SEQUENCE [LARGE SCALE GENOMIC DNA]</scope>
    <source>
        <strain evidence="4 5">EAF2021</strain>
    </source>
</reference>